<evidence type="ECO:0000313" key="2">
    <source>
        <dbReference type="Proteomes" id="UP000738359"/>
    </source>
</evidence>
<reference evidence="1" key="1">
    <citation type="journal article" date="2020" name="Fungal Divers.">
        <title>Resolving the Mortierellaceae phylogeny through synthesis of multi-gene phylogenetics and phylogenomics.</title>
        <authorList>
            <person name="Vandepol N."/>
            <person name="Liber J."/>
            <person name="Desiro A."/>
            <person name="Na H."/>
            <person name="Kennedy M."/>
            <person name="Barry K."/>
            <person name="Grigoriev I.V."/>
            <person name="Miller A.N."/>
            <person name="O'Donnell K."/>
            <person name="Stajich J.E."/>
            <person name="Bonito G."/>
        </authorList>
    </citation>
    <scope>NUCLEOTIDE SEQUENCE</scope>
    <source>
        <strain evidence="1">CK1249</strain>
    </source>
</reference>
<organism evidence="1 2">
    <name type="scientific">Mortierella alpina</name>
    <name type="common">Oleaginous fungus</name>
    <name type="synonym">Mortierella renispora</name>
    <dbReference type="NCBI Taxonomy" id="64518"/>
    <lineage>
        <taxon>Eukaryota</taxon>
        <taxon>Fungi</taxon>
        <taxon>Fungi incertae sedis</taxon>
        <taxon>Mucoromycota</taxon>
        <taxon>Mortierellomycotina</taxon>
        <taxon>Mortierellomycetes</taxon>
        <taxon>Mortierellales</taxon>
        <taxon>Mortierellaceae</taxon>
        <taxon>Mortierella</taxon>
    </lineage>
</organism>
<dbReference type="AlphaFoldDB" id="A0A9P6IQH7"/>
<dbReference type="OrthoDB" id="10070965at2759"/>
<keyword evidence="2" id="KW-1185">Reference proteome</keyword>
<feature type="non-terminal residue" evidence="1">
    <location>
        <position position="1"/>
    </location>
</feature>
<proteinExistence type="predicted"/>
<gene>
    <name evidence="1" type="ORF">BGZ70_004727</name>
</gene>
<evidence type="ECO:0000313" key="1">
    <source>
        <dbReference type="EMBL" id="KAF9944362.1"/>
    </source>
</evidence>
<dbReference type="Proteomes" id="UP000738359">
    <property type="component" value="Unassembled WGS sequence"/>
</dbReference>
<dbReference type="EMBL" id="JAAAHY010002492">
    <property type="protein sequence ID" value="KAF9944362.1"/>
    <property type="molecule type" value="Genomic_DNA"/>
</dbReference>
<comment type="caution">
    <text evidence="1">The sequence shown here is derived from an EMBL/GenBank/DDBJ whole genome shotgun (WGS) entry which is preliminary data.</text>
</comment>
<protein>
    <submittedName>
        <fullName evidence="1">Uncharacterized protein</fullName>
    </submittedName>
</protein>
<sequence length="116" mass="13393">MHSSEKSRKMMAAHTHSSCFYDLSRCVRKRDGSETAPPAHPFGFNYGTEAIDLVDRELKALEEENILDYLDEVSTRDRAILDSMGAEFYIKDYYWLLRHAKADEDARVDQLKMTAV</sequence>
<accession>A0A9P6IQH7</accession>
<name>A0A9P6IQH7_MORAP</name>